<accession>A0A6A5U5W7</accession>
<dbReference type="AlphaFoldDB" id="A0A6A5U5W7"/>
<evidence type="ECO:0000313" key="1">
    <source>
        <dbReference type="EMBL" id="KAF1960543.1"/>
    </source>
</evidence>
<dbReference type="Proteomes" id="UP000800035">
    <property type="component" value="Unassembled WGS sequence"/>
</dbReference>
<reference evidence="1" key="1">
    <citation type="journal article" date="2020" name="Stud. Mycol.">
        <title>101 Dothideomycetes genomes: a test case for predicting lifestyles and emergence of pathogens.</title>
        <authorList>
            <person name="Haridas S."/>
            <person name="Albert R."/>
            <person name="Binder M."/>
            <person name="Bloem J."/>
            <person name="Labutti K."/>
            <person name="Salamov A."/>
            <person name="Andreopoulos B."/>
            <person name="Baker S."/>
            <person name="Barry K."/>
            <person name="Bills G."/>
            <person name="Bluhm B."/>
            <person name="Cannon C."/>
            <person name="Castanera R."/>
            <person name="Culley D."/>
            <person name="Daum C."/>
            <person name="Ezra D."/>
            <person name="Gonzalez J."/>
            <person name="Henrissat B."/>
            <person name="Kuo A."/>
            <person name="Liang C."/>
            <person name="Lipzen A."/>
            <person name="Lutzoni F."/>
            <person name="Magnuson J."/>
            <person name="Mondo S."/>
            <person name="Nolan M."/>
            <person name="Ohm R."/>
            <person name="Pangilinan J."/>
            <person name="Park H.-J."/>
            <person name="Ramirez L."/>
            <person name="Alfaro M."/>
            <person name="Sun H."/>
            <person name="Tritt A."/>
            <person name="Yoshinaga Y."/>
            <person name="Zwiers L.-H."/>
            <person name="Turgeon B."/>
            <person name="Goodwin S."/>
            <person name="Spatafora J."/>
            <person name="Crous P."/>
            <person name="Grigoriev I."/>
        </authorList>
    </citation>
    <scope>NUCLEOTIDE SEQUENCE</scope>
    <source>
        <strain evidence="1">CBS 675.92</strain>
    </source>
</reference>
<protein>
    <submittedName>
        <fullName evidence="1">Uncharacterized protein</fullName>
    </submittedName>
</protein>
<name>A0A6A5U5W7_9PLEO</name>
<evidence type="ECO:0000313" key="2">
    <source>
        <dbReference type="Proteomes" id="UP000800035"/>
    </source>
</evidence>
<dbReference type="EMBL" id="ML976982">
    <property type="protein sequence ID" value="KAF1960543.1"/>
    <property type="molecule type" value="Genomic_DNA"/>
</dbReference>
<sequence length="107" mass="11835">MNQLSHRRLVFSLAVSTGKCLLSSAFLLLSRYEAMAGEHCSLALKQERMNVSKLAIYHKPPNNHTLFSLRSSTRIIPSPGSTSTHDAWSLSISTRLRISHSCAPVGR</sequence>
<keyword evidence="2" id="KW-1185">Reference proteome</keyword>
<proteinExistence type="predicted"/>
<gene>
    <name evidence="1" type="ORF">CC80DRAFT_259118</name>
</gene>
<organism evidence="1 2">
    <name type="scientific">Byssothecium circinans</name>
    <dbReference type="NCBI Taxonomy" id="147558"/>
    <lineage>
        <taxon>Eukaryota</taxon>
        <taxon>Fungi</taxon>
        <taxon>Dikarya</taxon>
        <taxon>Ascomycota</taxon>
        <taxon>Pezizomycotina</taxon>
        <taxon>Dothideomycetes</taxon>
        <taxon>Pleosporomycetidae</taxon>
        <taxon>Pleosporales</taxon>
        <taxon>Massarineae</taxon>
        <taxon>Massarinaceae</taxon>
        <taxon>Byssothecium</taxon>
    </lineage>
</organism>